<evidence type="ECO:0000256" key="1">
    <source>
        <dbReference type="ARBA" id="ARBA00001971"/>
    </source>
</evidence>
<dbReference type="PANTHER" id="PTHR24296">
    <property type="entry name" value="CYTOCHROME P450"/>
    <property type="match status" value="1"/>
</dbReference>
<evidence type="ECO:0000313" key="8">
    <source>
        <dbReference type="Proteomes" id="UP000222542"/>
    </source>
</evidence>
<comment type="cofactor">
    <cofactor evidence="1">
        <name>heme</name>
        <dbReference type="ChEBI" id="CHEBI:30413"/>
    </cofactor>
</comment>
<keyword evidence="4" id="KW-0560">Oxidoreductase</keyword>
<keyword evidence="6" id="KW-0812">Transmembrane</keyword>
<feature type="transmembrane region" description="Helical" evidence="6">
    <location>
        <begin position="47"/>
        <end position="65"/>
    </location>
</feature>
<sequence length="85" mass="10055">MKFIWGDDVEEYKPERWLDPDGFFRPESLSKFTAFQAGPRIYLGKEFAYWQMKIFSAVLLRYFVFKLNDNKKTVKDKSSDRGGTA</sequence>
<evidence type="ECO:0000256" key="6">
    <source>
        <dbReference type="SAM" id="Phobius"/>
    </source>
</evidence>
<dbReference type="GO" id="GO:0016705">
    <property type="term" value="F:oxidoreductase activity, acting on paired donors, with incorporation or reduction of molecular oxygen"/>
    <property type="evidence" value="ECO:0007669"/>
    <property type="project" value="InterPro"/>
</dbReference>
<keyword evidence="3" id="KW-0479">Metal-binding</keyword>
<keyword evidence="5" id="KW-0408">Iron</keyword>
<reference evidence="7 8" key="1">
    <citation type="journal article" date="2014" name="Nat. Genet.">
        <title>Genome sequence of the hot pepper provides insights into the evolution of pungency in Capsicum species.</title>
        <authorList>
            <person name="Kim S."/>
            <person name="Park M."/>
            <person name="Yeom S.I."/>
            <person name="Kim Y.M."/>
            <person name="Lee J.M."/>
            <person name="Lee H.A."/>
            <person name="Seo E."/>
            <person name="Choi J."/>
            <person name="Cheong K."/>
            <person name="Kim K.T."/>
            <person name="Jung K."/>
            <person name="Lee G.W."/>
            <person name="Oh S.K."/>
            <person name="Bae C."/>
            <person name="Kim S.B."/>
            <person name="Lee H.Y."/>
            <person name="Kim S.Y."/>
            <person name="Kim M.S."/>
            <person name="Kang B.C."/>
            <person name="Jo Y.D."/>
            <person name="Yang H.B."/>
            <person name="Jeong H.J."/>
            <person name="Kang W.H."/>
            <person name="Kwon J.K."/>
            <person name="Shin C."/>
            <person name="Lim J.Y."/>
            <person name="Park J.H."/>
            <person name="Huh J.H."/>
            <person name="Kim J.S."/>
            <person name="Kim B.D."/>
            <person name="Cohen O."/>
            <person name="Paran I."/>
            <person name="Suh M.C."/>
            <person name="Lee S.B."/>
            <person name="Kim Y.K."/>
            <person name="Shin Y."/>
            <person name="Noh S.J."/>
            <person name="Park J."/>
            <person name="Seo Y.S."/>
            <person name="Kwon S.Y."/>
            <person name="Kim H.A."/>
            <person name="Park J.M."/>
            <person name="Kim H.J."/>
            <person name="Choi S.B."/>
            <person name="Bosland P.W."/>
            <person name="Reeves G."/>
            <person name="Jo S.H."/>
            <person name="Lee B.W."/>
            <person name="Cho H.T."/>
            <person name="Choi H.S."/>
            <person name="Lee M.S."/>
            <person name="Yu Y."/>
            <person name="Do Choi Y."/>
            <person name="Park B.S."/>
            <person name="van Deynze A."/>
            <person name="Ashrafi H."/>
            <person name="Hill T."/>
            <person name="Kim W.T."/>
            <person name="Pai H.S."/>
            <person name="Ahn H.K."/>
            <person name="Yeam I."/>
            <person name="Giovannoni J.J."/>
            <person name="Rose J.K."/>
            <person name="Sorensen I."/>
            <person name="Lee S.J."/>
            <person name="Kim R.W."/>
            <person name="Choi I.Y."/>
            <person name="Choi B.S."/>
            <person name="Lim J.S."/>
            <person name="Lee Y.H."/>
            <person name="Choi D."/>
        </authorList>
    </citation>
    <scope>NUCLEOTIDE SEQUENCE [LARGE SCALE GENOMIC DNA]</scope>
    <source>
        <strain evidence="8">cv. CM334</strain>
    </source>
</reference>
<keyword evidence="6" id="KW-1133">Transmembrane helix</keyword>
<dbReference type="GO" id="GO:0020037">
    <property type="term" value="F:heme binding"/>
    <property type="evidence" value="ECO:0007669"/>
    <property type="project" value="InterPro"/>
</dbReference>
<evidence type="ECO:0000256" key="5">
    <source>
        <dbReference type="ARBA" id="ARBA00023004"/>
    </source>
</evidence>
<organism evidence="7 8">
    <name type="scientific">Capsicum annuum</name>
    <name type="common">Capsicum pepper</name>
    <dbReference type="NCBI Taxonomy" id="4072"/>
    <lineage>
        <taxon>Eukaryota</taxon>
        <taxon>Viridiplantae</taxon>
        <taxon>Streptophyta</taxon>
        <taxon>Embryophyta</taxon>
        <taxon>Tracheophyta</taxon>
        <taxon>Spermatophyta</taxon>
        <taxon>Magnoliopsida</taxon>
        <taxon>eudicotyledons</taxon>
        <taxon>Gunneridae</taxon>
        <taxon>Pentapetalae</taxon>
        <taxon>asterids</taxon>
        <taxon>lamiids</taxon>
        <taxon>Solanales</taxon>
        <taxon>Solanaceae</taxon>
        <taxon>Solanoideae</taxon>
        <taxon>Capsiceae</taxon>
        <taxon>Capsicum</taxon>
    </lineage>
</organism>
<evidence type="ECO:0000256" key="4">
    <source>
        <dbReference type="ARBA" id="ARBA00023002"/>
    </source>
</evidence>
<evidence type="ECO:0000256" key="3">
    <source>
        <dbReference type="ARBA" id="ARBA00022723"/>
    </source>
</evidence>
<evidence type="ECO:0000313" key="7">
    <source>
        <dbReference type="EMBL" id="PHT93411.1"/>
    </source>
</evidence>
<dbReference type="SUPFAM" id="SSF48264">
    <property type="entry name" value="Cytochrome P450"/>
    <property type="match status" value="1"/>
</dbReference>
<keyword evidence="6" id="KW-0472">Membrane</keyword>
<keyword evidence="8" id="KW-1185">Reference proteome</keyword>
<dbReference type="Gene3D" id="1.10.630.10">
    <property type="entry name" value="Cytochrome P450"/>
    <property type="match status" value="1"/>
</dbReference>
<reference evidence="7 8" key="2">
    <citation type="journal article" date="2017" name="Genome Biol.">
        <title>New reference genome sequences of hot pepper reveal the massive evolution of plant disease-resistance genes by retroduplication.</title>
        <authorList>
            <person name="Kim S."/>
            <person name="Park J."/>
            <person name="Yeom S.I."/>
            <person name="Kim Y.M."/>
            <person name="Seo E."/>
            <person name="Kim K.T."/>
            <person name="Kim M.S."/>
            <person name="Lee J.M."/>
            <person name="Cheong K."/>
            <person name="Shin H.S."/>
            <person name="Kim S.B."/>
            <person name="Han K."/>
            <person name="Lee J."/>
            <person name="Park M."/>
            <person name="Lee H.A."/>
            <person name="Lee H.Y."/>
            <person name="Lee Y."/>
            <person name="Oh S."/>
            <person name="Lee J.H."/>
            <person name="Choi E."/>
            <person name="Choi E."/>
            <person name="Lee S.E."/>
            <person name="Jeon J."/>
            <person name="Kim H."/>
            <person name="Choi G."/>
            <person name="Song H."/>
            <person name="Lee J."/>
            <person name="Lee S.C."/>
            <person name="Kwon J.K."/>
            <person name="Lee H.Y."/>
            <person name="Koo N."/>
            <person name="Hong Y."/>
            <person name="Kim R.W."/>
            <person name="Kang W.H."/>
            <person name="Huh J.H."/>
            <person name="Kang B.C."/>
            <person name="Yang T.J."/>
            <person name="Lee Y.H."/>
            <person name="Bennetzen J.L."/>
            <person name="Choi D."/>
        </authorList>
    </citation>
    <scope>NUCLEOTIDE SEQUENCE [LARGE SCALE GENOMIC DNA]</scope>
    <source>
        <strain evidence="8">cv. CM334</strain>
    </source>
</reference>
<dbReference type="Proteomes" id="UP000222542">
    <property type="component" value="Unassembled WGS sequence"/>
</dbReference>
<evidence type="ECO:0000256" key="2">
    <source>
        <dbReference type="ARBA" id="ARBA00010617"/>
    </source>
</evidence>
<dbReference type="Gramene" id="PHT93411">
    <property type="protein sequence ID" value="PHT93411"/>
    <property type="gene ID" value="T459_01293"/>
</dbReference>
<dbReference type="InterPro" id="IPR001128">
    <property type="entry name" value="Cyt_P450"/>
</dbReference>
<dbReference type="Pfam" id="PF00067">
    <property type="entry name" value="p450"/>
    <property type="match status" value="1"/>
</dbReference>
<proteinExistence type="inferred from homology"/>
<dbReference type="GO" id="GO:0004497">
    <property type="term" value="F:monooxygenase activity"/>
    <property type="evidence" value="ECO:0007669"/>
    <property type="project" value="InterPro"/>
</dbReference>
<dbReference type="InterPro" id="IPR036396">
    <property type="entry name" value="Cyt_P450_sf"/>
</dbReference>
<gene>
    <name evidence="7" type="ORF">T459_01293</name>
</gene>
<dbReference type="OMA" id="KAFNAGP"/>
<dbReference type="GO" id="GO:0005506">
    <property type="term" value="F:iron ion binding"/>
    <property type="evidence" value="ECO:0007669"/>
    <property type="project" value="InterPro"/>
</dbReference>
<dbReference type="EMBL" id="AYRZ02000001">
    <property type="protein sequence ID" value="PHT93411.1"/>
    <property type="molecule type" value="Genomic_DNA"/>
</dbReference>
<protein>
    <submittedName>
        <fullName evidence="7">Uncharacterized protein</fullName>
    </submittedName>
</protein>
<accession>A0A2G3AGP3</accession>
<name>A0A2G3AGP3_CAPAN</name>
<comment type="similarity">
    <text evidence="2">Belongs to the cytochrome P450 family.</text>
</comment>
<comment type="caution">
    <text evidence="7">The sequence shown here is derived from an EMBL/GenBank/DDBJ whole genome shotgun (WGS) entry which is preliminary data.</text>
</comment>
<dbReference type="AlphaFoldDB" id="A0A2G3AGP3"/>